<dbReference type="SUPFAM" id="SSF64288">
    <property type="entry name" value="Chorismate lyase-like"/>
    <property type="match status" value="1"/>
</dbReference>
<keyword evidence="1" id="KW-0805">Transcription regulation</keyword>
<dbReference type="Pfam" id="PF07702">
    <property type="entry name" value="UTRA"/>
    <property type="match status" value="1"/>
</dbReference>
<gene>
    <name evidence="5" type="ORF">NGAL_HAMBI1189_51330</name>
</gene>
<dbReference type="SUPFAM" id="SSF46785">
    <property type="entry name" value="Winged helix' DNA-binding domain"/>
    <property type="match status" value="1"/>
</dbReference>
<dbReference type="GO" id="GO:0045892">
    <property type="term" value="P:negative regulation of DNA-templated transcription"/>
    <property type="evidence" value="ECO:0007669"/>
    <property type="project" value="TreeGrafter"/>
</dbReference>
<keyword evidence="2" id="KW-0238">DNA-binding</keyword>
<dbReference type="PANTHER" id="PTHR44846:SF1">
    <property type="entry name" value="MANNOSYL-D-GLYCERATE TRANSPORT_METABOLISM SYSTEM REPRESSOR MNGR-RELATED"/>
    <property type="match status" value="1"/>
</dbReference>
<organism evidence="5 6">
    <name type="scientific">Neorhizobium galegae bv. officinalis</name>
    <dbReference type="NCBI Taxonomy" id="323656"/>
    <lineage>
        <taxon>Bacteria</taxon>
        <taxon>Pseudomonadati</taxon>
        <taxon>Pseudomonadota</taxon>
        <taxon>Alphaproteobacteria</taxon>
        <taxon>Hyphomicrobiales</taxon>
        <taxon>Rhizobiaceae</taxon>
        <taxon>Rhizobium/Agrobacterium group</taxon>
        <taxon>Neorhizobium</taxon>
    </lineage>
</organism>
<dbReference type="GO" id="GO:0003700">
    <property type="term" value="F:DNA-binding transcription factor activity"/>
    <property type="evidence" value="ECO:0007669"/>
    <property type="project" value="InterPro"/>
</dbReference>
<dbReference type="AlphaFoldDB" id="A0A0T7H2F3"/>
<dbReference type="InterPro" id="IPR000524">
    <property type="entry name" value="Tscrpt_reg_HTH_GntR"/>
</dbReference>
<dbReference type="InterPro" id="IPR028978">
    <property type="entry name" value="Chorismate_lyase_/UTRA_dom_sf"/>
</dbReference>
<evidence type="ECO:0000256" key="1">
    <source>
        <dbReference type="ARBA" id="ARBA00023015"/>
    </source>
</evidence>
<keyword evidence="3" id="KW-0804">Transcription</keyword>
<dbReference type="Gene3D" id="1.10.10.10">
    <property type="entry name" value="Winged helix-like DNA-binding domain superfamily/Winged helix DNA-binding domain"/>
    <property type="match status" value="1"/>
</dbReference>
<dbReference type="EMBL" id="CCRK01000017">
    <property type="protein sequence ID" value="CDZ53724.1"/>
    <property type="molecule type" value="Genomic_DNA"/>
</dbReference>
<evidence type="ECO:0000256" key="2">
    <source>
        <dbReference type="ARBA" id="ARBA00023125"/>
    </source>
</evidence>
<accession>A0A0T7H2F3</accession>
<evidence type="ECO:0000256" key="3">
    <source>
        <dbReference type="ARBA" id="ARBA00023163"/>
    </source>
</evidence>
<dbReference type="PROSITE" id="PS50949">
    <property type="entry name" value="HTH_GNTR"/>
    <property type="match status" value="1"/>
</dbReference>
<dbReference type="InterPro" id="IPR036390">
    <property type="entry name" value="WH_DNA-bd_sf"/>
</dbReference>
<evidence type="ECO:0000313" key="5">
    <source>
        <dbReference type="EMBL" id="CDZ53724.1"/>
    </source>
</evidence>
<dbReference type="Proteomes" id="UP000039660">
    <property type="component" value="Unassembled WGS sequence"/>
</dbReference>
<dbReference type="SMART" id="SM00866">
    <property type="entry name" value="UTRA"/>
    <property type="match status" value="1"/>
</dbReference>
<dbReference type="InterPro" id="IPR050679">
    <property type="entry name" value="Bact_HTH_transcr_reg"/>
</dbReference>
<dbReference type="RefSeq" id="WP_046637882.1">
    <property type="nucleotide sequence ID" value="NZ_CCRK01000017.1"/>
</dbReference>
<evidence type="ECO:0000313" key="6">
    <source>
        <dbReference type="Proteomes" id="UP000039660"/>
    </source>
</evidence>
<name>A0A0T7H2F3_NEOGA</name>
<dbReference type="CDD" id="cd07377">
    <property type="entry name" value="WHTH_GntR"/>
    <property type="match status" value="1"/>
</dbReference>
<dbReference type="Pfam" id="PF00392">
    <property type="entry name" value="GntR"/>
    <property type="match status" value="1"/>
</dbReference>
<dbReference type="PRINTS" id="PR00035">
    <property type="entry name" value="HTHGNTR"/>
</dbReference>
<dbReference type="SMART" id="SM00345">
    <property type="entry name" value="HTH_GNTR"/>
    <property type="match status" value="1"/>
</dbReference>
<dbReference type="InterPro" id="IPR011663">
    <property type="entry name" value="UTRA"/>
</dbReference>
<dbReference type="Gene3D" id="3.40.1410.10">
    <property type="entry name" value="Chorismate lyase-like"/>
    <property type="match status" value="1"/>
</dbReference>
<proteinExistence type="predicted"/>
<dbReference type="GO" id="GO:0003677">
    <property type="term" value="F:DNA binding"/>
    <property type="evidence" value="ECO:0007669"/>
    <property type="project" value="UniProtKB-KW"/>
</dbReference>
<sequence>MNQTLAAILPLDGLQSAGTGPLYRKLRQSLEDAIRTGKLGHGDALPAERDLADYANVSRVTVRKAVDDLVKDGLLTRRHGSGTFVVKPMSRVEQPLTRLTSFTEDMARRGLVTRSEWLERGLFHPSPEEMMMLGLAPGTKVARLGRLRLGNDMPLAIERASISADFLPDPSVVTNSLYAELGKKDARPVRAIQRISACNMKNPDAGLLAVPIGSAGLSIERVSYLASGRVVELTRSLYRGDAYDFVAELSLGEN</sequence>
<reference evidence="5 6" key="1">
    <citation type="submission" date="2014-08" db="EMBL/GenBank/DDBJ databases">
        <authorList>
            <person name="Chen Y.-H."/>
        </authorList>
    </citation>
    <scope>NUCLEOTIDE SEQUENCE [LARGE SCALE GENOMIC DNA]</scope>
</reference>
<dbReference type="PANTHER" id="PTHR44846">
    <property type="entry name" value="MANNOSYL-D-GLYCERATE TRANSPORT/METABOLISM SYSTEM REPRESSOR MNGR-RELATED"/>
    <property type="match status" value="1"/>
</dbReference>
<evidence type="ECO:0000259" key="4">
    <source>
        <dbReference type="PROSITE" id="PS50949"/>
    </source>
</evidence>
<feature type="domain" description="HTH gntR-type" evidence="4">
    <location>
        <begin position="20"/>
        <end position="88"/>
    </location>
</feature>
<dbReference type="InterPro" id="IPR036388">
    <property type="entry name" value="WH-like_DNA-bd_sf"/>
</dbReference>
<protein>
    <submittedName>
        <fullName evidence="5">Putative transcriptional regulator of N-Acetylglucosamine utilization, GntR family</fullName>
    </submittedName>
</protein>